<evidence type="ECO:0000256" key="2">
    <source>
        <dbReference type="ARBA" id="ARBA00006369"/>
    </source>
</evidence>
<dbReference type="PROSITE" id="PS50833">
    <property type="entry name" value="BRIX"/>
    <property type="match status" value="1"/>
</dbReference>
<dbReference type="GO" id="GO:0006364">
    <property type="term" value="P:rRNA processing"/>
    <property type="evidence" value="ECO:0007669"/>
    <property type="project" value="InterPro"/>
</dbReference>
<sequence length="297" mass="33519">MAAVYKALSKTANDKDDAPINGVKRNKQRVLILTSRGVTYRHRHLLKDLASMMPHGRVDAKYDQKKRLGELNELAELYNLFVSLKLAKVKFLVSNIHTMEELAFSGNCLKGSRPILSFDKAFDSEPHLQVIKQLFLQIMGVPPLQKRSKPFIDHVLSFSVADGRIFMRVYQVQETEPSKKDGAEEEEAAEEAKKSKSKHAEKHKELDVSLLEIGPRCVLQPIIIQEGSFGGALLYENKHFVSPNQVRADLRRKSASKNNSRAEQSINRHSKMGNLGLRSDGGNQKPMDQLDSRELFA</sequence>
<comment type="caution">
    <text evidence="7">The sequence shown here is derived from an EMBL/GenBank/DDBJ whole genome shotgun (WGS) entry which is preliminary data.</text>
</comment>
<protein>
    <recommendedName>
        <fullName evidence="6">Brix domain-containing protein</fullName>
    </recommendedName>
</protein>
<dbReference type="SMART" id="SM00879">
    <property type="entry name" value="Brix"/>
    <property type="match status" value="1"/>
</dbReference>
<dbReference type="InterPro" id="IPR007109">
    <property type="entry name" value="Brix"/>
</dbReference>
<dbReference type="EMBL" id="RYZI01000022">
    <property type="protein sequence ID" value="RWA13638.1"/>
    <property type="molecule type" value="Genomic_DNA"/>
</dbReference>
<dbReference type="GO" id="GO:0019843">
    <property type="term" value="F:rRNA binding"/>
    <property type="evidence" value="ECO:0007669"/>
    <property type="project" value="InterPro"/>
</dbReference>
<gene>
    <name evidence="7" type="ORF">EKO27_g1470</name>
</gene>
<organism evidence="7 8">
    <name type="scientific">Xylaria grammica</name>
    <dbReference type="NCBI Taxonomy" id="363999"/>
    <lineage>
        <taxon>Eukaryota</taxon>
        <taxon>Fungi</taxon>
        <taxon>Dikarya</taxon>
        <taxon>Ascomycota</taxon>
        <taxon>Pezizomycotina</taxon>
        <taxon>Sordariomycetes</taxon>
        <taxon>Xylariomycetidae</taxon>
        <taxon>Xylariales</taxon>
        <taxon>Xylariaceae</taxon>
        <taxon>Xylaria</taxon>
    </lineage>
</organism>
<evidence type="ECO:0000313" key="8">
    <source>
        <dbReference type="Proteomes" id="UP000286045"/>
    </source>
</evidence>
<feature type="compositionally biased region" description="Basic and acidic residues" evidence="5">
    <location>
        <begin position="288"/>
        <end position="297"/>
    </location>
</feature>
<keyword evidence="3" id="KW-0690">Ribosome biogenesis</keyword>
<dbReference type="PANTHER" id="PTHR13634">
    <property type="entry name" value="RIBOSOME BIOGENESIS PROTEIN BRIX"/>
    <property type="match status" value="1"/>
</dbReference>
<name>A0A439DGW4_9PEZI</name>
<evidence type="ECO:0000259" key="6">
    <source>
        <dbReference type="PROSITE" id="PS50833"/>
    </source>
</evidence>
<dbReference type="InterPro" id="IPR026532">
    <property type="entry name" value="BRX1"/>
</dbReference>
<keyword evidence="8" id="KW-1185">Reference proteome</keyword>
<evidence type="ECO:0000256" key="1">
    <source>
        <dbReference type="ARBA" id="ARBA00004604"/>
    </source>
</evidence>
<evidence type="ECO:0000256" key="4">
    <source>
        <dbReference type="ARBA" id="ARBA00023242"/>
    </source>
</evidence>
<reference evidence="7 8" key="1">
    <citation type="submission" date="2018-12" db="EMBL/GenBank/DDBJ databases">
        <title>Draft genome sequence of Xylaria grammica IHI A82.</title>
        <authorList>
            <person name="Buettner E."/>
            <person name="Kellner H."/>
        </authorList>
    </citation>
    <scope>NUCLEOTIDE SEQUENCE [LARGE SCALE GENOMIC DNA]</scope>
    <source>
        <strain evidence="7 8">IHI A82</strain>
    </source>
</reference>
<evidence type="ECO:0000313" key="7">
    <source>
        <dbReference type="EMBL" id="RWA13638.1"/>
    </source>
</evidence>
<evidence type="ECO:0000256" key="5">
    <source>
        <dbReference type="SAM" id="MobiDB-lite"/>
    </source>
</evidence>
<proteinExistence type="inferred from homology"/>
<dbReference type="Proteomes" id="UP000286045">
    <property type="component" value="Unassembled WGS sequence"/>
</dbReference>
<dbReference type="GO" id="GO:0000027">
    <property type="term" value="P:ribosomal large subunit assembly"/>
    <property type="evidence" value="ECO:0007669"/>
    <property type="project" value="TreeGrafter"/>
</dbReference>
<feature type="domain" description="Brix" evidence="6">
    <location>
        <begin position="28"/>
        <end position="230"/>
    </location>
</feature>
<feature type="compositionally biased region" description="Polar residues" evidence="5">
    <location>
        <begin position="256"/>
        <end position="267"/>
    </location>
</feature>
<feature type="region of interest" description="Disordered" evidence="5">
    <location>
        <begin position="246"/>
        <end position="297"/>
    </location>
</feature>
<dbReference type="PANTHER" id="PTHR13634:SF0">
    <property type="entry name" value="RIBOSOME BIOGENESIS PROTEIN BRX1 HOMOLOG"/>
    <property type="match status" value="1"/>
</dbReference>
<dbReference type="Pfam" id="PF04427">
    <property type="entry name" value="Brix"/>
    <property type="match status" value="1"/>
</dbReference>
<dbReference type="SUPFAM" id="SSF52954">
    <property type="entry name" value="Class II aaRS ABD-related"/>
    <property type="match status" value="1"/>
</dbReference>
<feature type="region of interest" description="Disordered" evidence="5">
    <location>
        <begin position="176"/>
        <end position="205"/>
    </location>
</feature>
<dbReference type="GO" id="GO:0005730">
    <property type="term" value="C:nucleolus"/>
    <property type="evidence" value="ECO:0007669"/>
    <property type="project" value="UniProtKB-SubCell"/>
</dbReference>
<comment type="similarity">
    <text evidence="2">Belongs to the BRX1 family.</text>
</comment>
<dbReference type="AlphaFoldDB" id="A0A439DGW4"/>
<dbReference type="STRING" id="363999.A0A439DGW4"/>
<evidence type="ECO:0000256" key="3">
    <source>
        <dbReference type="ARBA" id="ARBA00022517"/>
    </source>
</evidence>
<accession>A0A439DGW4</accession>
<comment type="subcellular location">
    <subcellularLocation>
        <location evidence="1">Nucleus</location>
        <location evidence="1">Nucleolus</location>
    </subcellularLocation>
</comment>
<keyword evidence="4" id="KW-0539">Nucleus</keyword>